<evidence type="ECO:0000256" key="1">
    <source>
        <dbReference type="SAM" id="Phobius"/>
    </source>
</evidence>
<keyword evidence="3" id="KW-1185">Reference proteome</keyword>
<keyword evidence="1" id="KW-0472">Membrane</keyword>
<reference evidence="2 3" key="1">
    <citation type="submission" date="2021-08" db="EMBL/GenBank/DDBJ databases">
        <title>Draft genome sequence of Mycolicibacterium sp. NGTWS1702 strain.</title>
        <authorList>
            <person name="Matsumoto M."/>
            <person name="Tang B.C.C."/>
            <person name="Machida Y."/>
            <person name="Matoyama H."/>
            <person name="Kishihara T."/>
            <person name="Sato S."/>
            <person name="Kondo I."/>
            <person name="Sano M."/>
            <person name="Kato G."/>
        </authorList>
    </citation>
    <scope>NUCLEOTIDE SEQUENCE [LARGE SCALE GENOMIC DNA]</scope>
    <source>
        <strain evidence="2 3">NGTWSNA01</strain>
    </source>
</reference>
<keyword evidence="1" id="KW-0812">Transmembrane</keyword>
<gene>
    <name evidence="2" type="ORF">NGTWS1702_01680</name>
</gene>
<protein>
    <submittedName>
        <fullName evidence="2">Membrane protein</fullName>
    </submittedName>
</protein>
<comment type="caution">
    <text evidence="2">The sequence shown here is derived from an EMBL/GenBank/DDBJ whole genome shotgun (WGS) entry which is preliminary data.</text>
</comment>
<dbReference type="EMBL" id="BPRH01000192">
    <property type="protein sequence ID" value="GJF08642.1"/>
    <property type="molecule type" value="Genomic_DNA"/>
</dbReference>
<proteinExistence type="predicted"/>
<evidence type="ECO:0000313" key="2">
    <source>
        <dbReference type="EMBL" id="GJF08642.1"/>
    </source>
</evidence>
<organism evidence="2 3">
    <name type="scientific">Mycolicibacterium cyprinidarum</name>
    <dbReference type="NCBI Taxonomy" id="2860311"/>
    <lineage>
        <taxon>Bacteria</taxon>
        <taxon>Bacillati</taxon>
        <taxon>Actinomycetota</taxon>
        <taxon>Actinomycetes</taxon>
        <taxon>Mycobacteriales</taxon>
        <taxon>Mycobacteriaceae</taxon>
        <taxon>Mycolicibacterium</taxon>
    </lineage>
</organism>
<keyword evidence="1" id="KW-1133">Transmembrane helix</keyword>
<evidence type="ECO:0000313" key="3">
    <source>
        <dbReference type="Proteomes" id="UP001060504"/>
    </source>
</evidence>
<dbReference type="Proteomes" id="UP001060504">
    <property type="component" value="Unassembled WGS sequence"/>
</dbReference>
<feature type="transmembrane region" description="Helical" evidence="1">
    <location>
        <begin position="50"/>
        <end position="68"/>
    </location>
</feature>
<accession>A0ABQ4V2Z6</accession>
<sequence>MTEGAANAGNSTAHSELLFFERGGSWLWLLAAPAAGIAMVLIQFSAGYGIQWLFPTIFFLLMLGFLSIQIKAARLHTSVALTVDSLRQGCETIQTREIVQIHPPATGREAPKWQSSRALGELTGVPRGRSGIGMELIGGRTVQAWARKHQRLRAALVNLVDERIPPESTP</sequence>
<name>A0ABQ4V2Z6_9MYCO</name>
<feature type="transmembrane region" description="Helical" evidence="1">
    <location>
        <begin position="26"/>
        <end position="44"/>
    </location>
</feature>